<evidence type="ECO:0000313" key="1">
    <source>
        <dbReference type="EMBL" id="KIK14948.1"/>
    </source>
</evidence>
<dbReference type="AlphaFoldDB" id="A0A0C9Z4M1"/>
<dbReference type="Proteomes" id="UP000054018">
    <property type="component" value="Unassembled WGS sequence"/>
</dbReference>
<protein>
    <submittedName>
        <fullName evidence="1">Uncharacterized protein</fullName>
    </submittedName>
</protein>
<dbReference type="HOGENOM" id="CLU_180224_0_0_1"/>
<organism evidence="1 2">
    <name type="scientific">Pisolithus microcarpus 441</name>
    <dbReference type="NCBI Taxonomy" id="765257"/>
    <lineage>
        <taxon>Eukaryota</taxon>
        <taxon>Fungi</taxon>
        <taxon>Dikarya</taxon>
        <taxon>Basidiomycota</taxon>
        <taxon>Agaricomycotina</taxon>
        <taxon>Agaricomycetes</taxon>
        <taxon>Agaricomycetidae</taxon>
        <taxon>Boletales</taxon>
        <taxon>Sclerodermatineae</taxon>
        <taxon>Pisolithaceae</taxon>
        <taxon>Pisolithus</taxon>
    </lineage>
</organism>
<dbReference type="STRING" id="765257.A0A0C9Z4M1"/>
<accession>A0A0C9Z4M1</accession>
<evidence type="ECO:0000313" key="2">
    <source>
        <dbReference type="Proteomes" id="UP000054018"/>
    </source>
</evidence>
<keyword evidence="2" id="KW-1185">Reference proteome</keyword>
<reference evidence="1 2" key="1">
    <citation type="submission" date="2014-04" db="EMBL/GenBank/DDBJ databases">
        <authorList>
            <consortium name="DOE Joint Genome Institute"/>
            <person name="Kuo A."/>
            <person name="Kohler A."/>
            <person name="Costa M.D."/>
            <person name="Nagy L.G."/>
            <person name="Floudas D."/>
            <person name="Copeland A."/>
            <person name="Barry K.W."/>
            <person name="Cichocki N."/>
            <person name="Veneault-Fourrey C."/>
            <person name="LaButti K."/>
            <person name="Lindquist E.A."/>
            <person name="Lipzen A."/>
            <person name="Lundell T."/>
            <person name="Morin E."/>
            <person name="Murat C."/>
            <person name="Sun H."/>
            <person name="Tunlid A."/>
            <person name="Henrissat B."/>
            <person name="Grigoriev I.V."/>
            <person name="Hibbett D.S."/>
            <person name="Martin F."/>
            <person name="Nordberg H.P."/>
            <person name="Cantor M.N."/>
            <person name="Hua S.X."/>
        </authorList>
    </citation>
    <scope>NUCLEOTIDE SEQUENCE [LARGE SCALE GENOMIC DNA]</scope>
    <source>
        <strain evidence="1 2">441</strain>
    </source>
</reference>
<proteinExistence type="predicted"/>
<sequence>LYRGIYFDIPGPEKNGPFYLVTKGTRIGVLAEWPRMAPYIISVKGSCYVGVLMVKEGVRCMMNAIRLGKYSLL</sequence>
<dbReference type="EMBL" id="KN833914">
    <property type="protein sequence ID" value="KIK14948.1"/>
    <property type="molecule type" value="Genomic_DNA"/>
</dbReference>
<dbReference type="OrthoDB" id="2685848at2759"/>
<reference evidence="2" key="2">
    <citation type="submission" date="2015-01" db="EMBL/GenBank/DDBJ databases">
        <title>Evolutionary Origins and Diversification of the Mycorrhizal Mutualists.</title>
        <authorList>
            <consortium name="DOE Joint Genome Institute"/>
            <consortium name="Mycorrhizal Genomics Consortium"/>
            <person name="Kohler A."/>
            <person name="Kuo A."/>
            <person name="Nagy L.G."/>
            <person name="Floudas D."/>
            <person name="Copeland A."/>
            <person name="Barry K.W."/>
            <person name="Cichocki N."/>
            <person name="Veneault-Fourrey C."/>
            <person name="LaButti K."/>
            <person name="Lindquist E.A."/>
            <person name="Lipzen A."/>
            <person name="Lundell T."/>
            <person name="Morin E."/>
            <person name="Murat C."/>
            <person name="Riley R."/>
            <person name="Ohm R."/>
            <person name="Sun H."/>
            <person name="Tunlid A."/>
            <person name="Henrissat B."/>
            <person name="Grigoriev I.V."/>
            <person name="Hibbett D.S."/>
            <person name="Martin F."/>
        </authorList>
    </citation>
    <scope>NUCLEOTIDE SEQUENCE [LARGE SCALE GENOMIC DNA]</scope>
    <source>
        <strain evidence="2">441</strain>
    </source>
</reference>
<feature type="non-terminal residue" evidence="1">
    <location>
        <position position="73"/>
    </location>
</feature>
<name>A0A0C9Z4M1_9AGAM</name>
<gene>
    <name evidence="1" type="ORF">PISMIDRAFT_116077</name>
</gene>